<evidence type="ECO:0000256" key="1">
    <source>
        <dbReference type="SAM" id="MobiDB-lite"/>
    </source>
</evidence>
<organism evidence="2 3">
    <name type="scientific">Ficus carica</name>
    <name type="common">Common fig</name>
    <dbReference type="NCBI Taxonomy" id="3494"/>
    <lineage>
        <taxon>Eukaryota</taxon>
        <taxon>Viridiplantae</taxon>
        <taxon>Streptophyta</taxon>
        <taxon>Embryophyta</taxon>
        <taxon>Tracheophyta</taxon>
        <taxon>Spermatophyta</taxon>
        <taxon>Magnoliopsida</taxon>
        <taxon>eudicotyledons</taxon>
        <taxon>Gunneridae</taxon>
        <taxon>Pentapetalae</taxon>
        <taxon>rosids</taxon>
        <taxon>fabids</taxon>
        <taxon>Rosales</taxon>
        <taxon>Moraceae</taxon>
        <taxon>Ficeae</taxon>
        <taxon>Ficus</taxon>
    </lineage>
</organism>
<dbReference type="AlphaFoldDB" id="A0AA88IZD5"/>
<gene>
    <name evidence="2" type="ORF">TIFTF001_027940</name>
</gene>
<feature type="non-terminal residue" evidence="2">
    <location>
        <position position="1"/>
    </location>
</feature>
<keyword evidence="3" id="KW-1185">Reference proteome</keyword>
<protein>
    <submittedName>
        <fullName evidence="2">Uncharacterized protein</fullName>
    </submittedName>
</protein>
<evidence type="ECO:0000313" key="3">
    <source>
        <dbReference type="Proteomes" id="UP001187192"/>
    </source>
</evidence>
<feature type="region of interest" description="Disordered" evidence="1">
    <location>
        <begin position="19"/>
        <end position="39"/>
    </location>
</feature>
<comment type="caution">
    <text evidence="2">The sequence shown here is derived from an EMBL/GenBank/DDBJ whole genome shotgun (WGS) entry which is preliminary data.</text>
</comment>
<dbReference type="EMBL" id="BTGU01000081">
    <property type="protein sequence ID" value="GMN58849.1"/>
    <property type="molecule type" value="Genomic_DNA"/>
</dbReference>
<proteinExistence type="predicted"/>
<sequence length="39" mass="4104">EAVGGFVAWPKRLVVVQTSLSQASQGPNHAPDREAKGSK</sequence>
<accession>A0AA88IZD5</accession>
<dbReference type="Proteomes" id="UP001187192">
    <property type="component" value="Unassembled WGS sequence"/>
</dbReference>
<reference evidence="2" key="1">
    <citation type="submission" date="2023-07" db="EMBL/GenBank/DDBJ databases">
        <title>draft genome sequence of fig (Ficus carica).</title>
        <authorList>
            <person name="Takahashi T."/>
            <person name="Nishimura K."/>
        </authorList>
    </citation>
    <scope>NUCLEOTIDE SEQUENCE</scope>
</reference>
<name>A0AA88IZD5_FICCA</name>
<feature type="compositionally biased region" description="Basic and acidic residues" evidence="1">
    <location>
        <begin position="30"/>
        <end position="39"/>
    </location>
</feature>
<evidence type="ECO:0000313" key="2">
    <source>
        <dbReference type="EMBL" id="GMN58849.1"/>
    </source>
</evidence>